<evidence type="ECO:0000313" key="2">
    <source>
        <dbReference type="Proteomes" id="UP001595699"/>
    </source>
</evidence>
<reference evidence="2" key="1">
    <citation type="journal article" date="2019" name="Int. J. Syst. Evol. Microbiol.">
        <title>The Global Catalogue of Microorganisms (GCM) 10K type strain sequencing project: providing services to taxonomists for standard genome sequencing and annotation.</title>
        <authorList>
            <consortium name="The Broad Institute Genomics Platform"/>
            <consortium name="The Broad Institute Genome Sequencing Center for Infectious Disease"/>
            <person name="Wu L."/>
            <person name="Ma J."/>
        </authorList>
    </citation>
    <scope>NUCLEOTIDE SEQUENCE [LARGE SCALE GENOMIC DNA]</scope>
    <source>
        <strain evidence="2">CGMCC 4.7241</strain>
    </source>
</reference>
<sequence length="326" mass="36252">MGATITGAAMMSVAGLPEAASASPVCSLAGTNRPFILHFSWNVPPLTTYGAGTFMCVNWWASRHFPSQIQAVRANDCEVVEYTLPVSDYPYDDGTNSGVEEMVLFYTGGSGDVYRRRDIPLNWYWDPSNPDRVTVPNYSARMMDIRANSAFFHHLLEDYYPARLANPNWKLDGFFLDVLGDGYLAYMTGASAAEQEEMRAGMRWFVAQLRDVVGDECILINNNYWLNDNFDVDGIMLENHVEPTNAVWPPILARTKRGVRRRNLTTNPTAELACGWAQIDGVDQAGFHPTDYNIGPPVPYGDCGIGNNGWPASAHHLHLWDSTTAV</sequence>
<name>A0ABV7YMI2_9ACTN</name>
<organism evidence="1 2">
    <name type="scientific">Tenggerimyces flavus</name>
    <dbReference type="NCBI Taxonomy" id="1708749"/>
    <lineage>
        <taxon>Bacteria</taxon>
        <taxon>Bacillati</taxon>
        <taxon>Actinomycetota</taxon>
        <taxon>Actinomycetes</taxon>
        <taxon>Propionibacteriales</taxon>
        <taxon>Nocardioidaceae</taxon>
        <taxon>Tenggerimyces</taxon>
    </lineage>
</organism>
<dbReference type="EMBL" id="JBHRZH010000037">
    <property type="protein sequence ID" value="MFC3765340.1"/>
    <property type="molecule type" value="Genomic_DNA"/>
</dbReference>
<dbReference type="Proteomes" id="UP001595699">
    <property type="component" value="Unassembled WGS sequence"/>
</dbReference>
<comment type="caution">
    <text evidence="1">The sequence shown here is derived from an EMBL/GenBank/DDBJ whole genome shotgun (WGS) entry which is preliminary data.</text>
</comment>
<proteinExistence type="predicted"/>
<gene>
    <name evidence="1" type="ORF">ACFOUW_31200</name>
</gene>
<evidence type="ECO:0000313" key="1">
    <source>
        <dbReference type="EMBL" id="MFC3765340.1"/>
    </source>
</evidence>
<dbReference type="RefSeq" id="WP_205121275.1">
    <property type="nucleotide sequence ID" value="NZ_JAFBCM010000001.1"/>
</dbReference>
<accession>A0ABV7YMI2</accession>
<protein>
    <submittedName>
        <fullName evidence="1">Uncharacterized protein</fullName>
    </submittedName>
</protein>
<keyword evidence="2" id="KW-1185">Reference proteome</keyword>